<dbReference type="Proteomes" id="UP001232493">
    <property type="component" value="Chromosome"/>
</dbReference>
<protein>
    <submittedName>
        <fullName evidence="8">Radical SAM protein</fullName>
    </submittedName>
</protein>
<dbReference type="InterPro" id="IPR007197">
    <property type="entry name" value="rSAM"/>
</dbReference>
<dbReference type="InterPro" id="IPR058240">
    <property type="entry name" value="rSAM_sf"/>
</dbReference>
<keyword evidence="4" id="KW-0479">Metal-binding</keyword>
<dbReference type="EMBL" id="CP069362">
    <property type="protein sequence ID" value="WGS64934.1"/>
    <property type="molecule type" value="Genomic_DNA"/>
</dbReference>
<dbReference type="PANTHER" id="PTHR43787">
    <property type="entry name" value="FEMO COFACTOR BIOSYNTHESIS PROTEIN NIFB-RELATED"/>
    <property type="match status" value="1"/>
</dbReference>
<feature type="domain" description="Radical SAM core" evidence="7">
    <location>
        <begin position="11"/>
        <end position="236"/>
    </location>
</feature>
<evidence type="ECO:0000256" key="2">
    <source>
        <dbReference type="ARBA" id="ARBA00022485"/>
    </source>
</evidence>
<evidence type="ECO:0000313" key="9">
    <source>
        <dbReference type="Proteomes" id="UP001232493"/>
    </source>
</evidence>
<evidence type="ECO:0000256" key="1">
    <source>
        <dbReference type="ARBA" id="ARBA00001966"/>
    </source>
</evidence>
<evidence type="ECO:0000256" key="6">
    <source>
        <dbReference type="ARBA" id="ARBA00023014"/>
    </source>
</evidence>
<dbReference type="SFLD" id="SFLDG01083">
    <property type="entry name" value="Uncharacterised_Radical_SAM_Su"/>
    <property type="match status" value="1"/>
</dbReference>
<keyword evidence="2" id="KW-0004">4Fe-4S</keyword>
<dbReference type="PROSITE" id="PS51918">
    <property type="entry name" value="RADICAL_SAM"/>
    <property type="match status" value="1"/>
</dbReference>
<organism evidence="8 9">
    <name type="scientific">Marinitoga aeolica</name>
    <dbReference type="NCBI Taxonomy" id="2809031"/>
    <lineage>
        <taxon>Bacteria</taxon>
        <taxon>Thermotogati</taxon>
        <taxon>Thermotogota</taxon>
        <taxon>Thermotogae</taxon>
        <taxon>Petrotogales</taxon>
        <taxon>Petrotogaceae</taxon>
        <taxon>Marinitoga</taxon>
    </lineage>
</organism>
<comment type="cofactor">
    <cofactor evidence="1">
        <name>[4Fe-4S] cluster</name>
        <dbReference type="ChEBI" id="CHEBI:49883"/>
    </cofactor>
</comment>
<name>A0ABY8PQL9_9BACT</name>
<keyword evidence="9" id="KW-1185">Reference proteome</keyword>
<dbReference type="Gene3D" id="3.20.20.70">
    <property type="entry name" value="Aldolase class I"/>
    <property type="match status" value="1"/>
</dbReference>
<dbReference type="SUPFAM" id="SSF102114">
    <property type="entry name" value="Radical SAM enzymes"/>
    <property type="match status" value="1"/>
</dbReference>
<dbReference type="InterPro" id="IPR013785">
    <property type="entry name" value="Aldolase_TIM"/>
</dbReference>
<dbReference type="SMART" id="SM00729">
    <property type="entry name" value="Elp3"/>
    <property type="match status" value="1"/>
</dbReference>
<dbReference type="CDD" id="cd01335">
    <property type="entry name" value="Radical_SAM"/>
    <property type="match status" value="1"/>
</dbReference>
<dbReference type="InterPro" id="IPR006638">
    <property type="entry name" value="Elp3/MiaA/NifB-like_rSAM"/>
</dbReference>
<evidence type="ECO:0000313" key="8">
    <source>
        <dbReference type="EMBL" id="WGS64934.1"/>
    </source>
</evidence>
<dbReference type="PANTHER" id="PTHR43787:SF11">
    <property type="entry name" value="UPF0026 PROTEIN SLR1464"/>
    <property type="match status" value="1"/>
</dbReference>
<proteinExistence type="predicted"/>
<keyword evidence="3" id="KW-0949">S-adenosyl-L-methionine</keyword>
<keyword evidence="6" id="KW-0411">Iron-sulfur</keyword>
<dbReference type="RefSeq" id="WP_280998989.1">
    <property type="nucleotide sequence ID" value="NZ_CP069362.1"/>
</dbReference>
<keyword evidence="5" id="KW-0408">Iron</keyword>
<dbReference type="SFLD" id="SFLDS00029">
    <property type="entry name" value="Radical_SAM"/>
    <property type="match status" value="1"/>
</dbReference>
<sequence>MGNVFGPVPSRRLGNSLGINLTPLKTCNYSCIYCQLGKTTNFTNERKEYIPTKSIIEELNYAIKTSNIPIDYITFVGDGEPTLHSGIGDIIKWIRDTYQNKYKIAVVTNGSLFYLEEVREELMDVDLILPSIDAPDEKKYKLINRPIMNVEYNEIINGLKIFAKNFKGKIWVEIMLIKDVNDSKEDIEKIAEIIKSINPIPEKVFINVPVRPPVEKWVKIPDQESLAYALKIIPNSSSIAFREEGEFDISRYKNSIEAILDITEKHPLRLEQAMKIISEFNEDKEKVLDKLKEKLNIVSYDNEKYLEIIK</sequence>
<dbReference type="InterPro" id="IPR040084">
    <property type="entry name" value="GTPase_Obg"/>
</dbReference>
<evidence type="ECO:0000256" key="5">
    <source>
        <dbReference type="ARBA" id="ARBA00023004"/>
    </source>
</evidence>
<gene>
    <name evidence="8" type="ORF">JRV97_11350</name>
</gene>
<evidence type="ECO:0000256" key="3">
    <source>
        <dbReference type="ARBA" id="ARBA00022691"/>
    </source>
</evidence>
<accession>A0ABY8PQL9</accession>
<evidence type="ECO:0000259" key="7">
    <source>
        <dbReference type="PROSITE" id="PS51918"/>
    </source>
</evidence>
<reference evidence="8 9" key="1">
    <citation type="submission" date="2021-02" db="EMBL/GenBank/DDBJ databases">
        <title>Characterization of Marinitoga sp. nov. str. BP5-C20A.</title>
        <authorList>
            <person name="Erauso G."/>
            <person name="Postec A."/>
        </authorList>
    </citation>
    <scope>NUCLEOTIDE SEQUENCE [LARGE SCALE GENOMIC DNA]</scope>
    <source>
        <strain evidence="8 9">BP5-C20A</strain>
    </source>
</reference>
<dbReference type="Pfam" id="PF04055">
    <property type="entry name" value="Radical_SAM"/>
    <property type="match status" value="1"/>
</dbReference>
<evidence type="ECO:0000256" key="4">
    <source>
        <dbReference type="ARBA" id="ARBA00022723"/>
    </source>
</evidence>